<reference evidence="6 8" key="1">
    <citation type="journal article" date="2015" name="Biotechnol. Bioeng.">
        <title>Genome sequence and phenotypic characterization of Caulobacter segnis.</title>
        <authorList>
            <person name="Patel S."/>
            <person name="Fletcher B."/>
            <person name="Scott D.C."/>
            <person name="Ely B."/>
        </authorList>
    </citation>
    <scope>NUCLEOTIDE SEQUENCE [LARGE SCALE GENOMIC DNA]</scope>
    <source>
        <strain evidence="6 8">PS02</strain>
    </source>
</reference>
<dbReference type="InterPro" id="IPR023346">
    <property type="entry name" value="Lysozyme-like_dom_sf"/>
</dbReference>
<evidence type="ECO:0000313" key="7">
    <source>
        <dbReference type="EMBL" id="OBR97460.1"/>
    </source>
</evidence>
<evidence type="ECO:0000313" key="6">
    <source>
        <dbReference type="EMBL" id="OAA90704.1"/>
    </source>
</evidence>
<feature type="region of interest" description="Disordered" evidence="2">
    <location>
        <begin position="871"/>
        <end position="907"/>
    </location>
</feature>
<feature type="domain" description="Transglycosylase SLT" evidence="4">
    <location>
        <begin position="1165"/>
        <end position="1268"/>
    </location>
</feature>
<dbReference type="Pfam" id="PF01464">
    <property type="entry name" value="SLT"/>
    <property type="match status" value="1"/>
</dbReference>
<feature type="transmembrane region" description="Helical" evidence="3">
    <location>
        <begin position="403"/>
        <end position="428"/>
    </location>
</feature>
<reference evidence="7 9" key="2">
    <citation type="journal article" date="2016" name="Front. Microbiol.">
        <title>Industrial Acetogenic Biocatalysts: A Comparative Metabolic and Genomic Analysis.</title>
        <authorList>
            <person name="Bengelsdorf F."/>
            <person name="Poehlein A."/>
            <person name="Sonja S."/>
            <person name="Erz C."/>
            <person name="Hummel T."/>
            <person name="Hoffmeister S."/>
            <person name="Daniel R."/>
            <person name="Durre P."/>
        </authorList>
    </citation>
    <scope>NUCLEOTIDE SEQUENCE [LARGE SCALE GENOMIC DNA]</scope>
    <source>
        <strain evidence="7 9">PTA-10522</strain>
    </source>
</reference>
<dbReference type="NCBIfam" id="TIGR01760">
    <property type="entry name" value="tape_meas_TP901"/>
    <property type="match status" value="1"/>
</dbReference>
<dbReference type="Pfam" id="PF10145">
    <property type="entry name" value="PhageMin_Tail"/>
    <property type="match status" value="1"/>
</dbReference>
<keyword evidence="3" id="KW-0472">Membrane</keyword>
<evidence type="ECO:0000313" key="9">
    <source>
        <dbReference type="Proteomes" id="UP000093694"/>
    </source>
</evidence>
<dbReference type="EMBL" id="LITQ01000030">
    <property type="protein sequence ID" value="OAA90704.1"/>
    <property type="molecule type" value="Genomic_DNA"/>
</dbReference>
<dbReference type="Gene3D" id="1.10.530.10">
    <property type="match status" value="1"/>
</dbReference>
<dbReference type="Proteomes" id="UP000077384">
    <property type="component" value="Unassembled WGS sequence"/>
</dbReference>
<evidence type="ECO:0000259" key="5">
    <source>
        <dbReference type="Pfam" id="PF10145"/>
    </source>
</evidence>
<feature type="transmembrane region" description="Helical" evidence="3">
    <location>
        <begin position="687"/>
        <end position="711"/>
    </location>
</feature>
<organism evidence="6 8">
    <name type="scientific">Clostridium coskatii</name>
    <dbReference type="NCBI Taxonomy" id="1705578"/>
    <lineage>
        <taxon>Bacteria</taxon>
        <taxon>Bacillati</taxon>
        <taxon>Bacillota</taxon>
        <taxon>Clostridia</taxon>
        <taxon>Eubacteriales</taxon>
        <taxon>Clostridiaceae</taxon>
        <taxon>Clostridium</taxon>
    </lineage>
</organism>
<dbReference type="Proteomes" id="UP000093694">
    <property type="component" value="Unassembled WGS sequence"/>
</dbReference>
<dbReference type="SUPFAM" id="SSF53955">
    <property type="entry name" value="Lysozyme-like"/>
    <property type="match status" value="1"/>
</dbReference>
<dbReference type="PANTHER" id="PTHR37813">
    <property type="entry name" value="FELS-2 PROPHAGE PROTEIN"/>
    <property type="match status" value="1"/>
</dbReference>
<evidence type="ECO:0000259" key="4">
    <source>
        <dbReference type="Pfam" id="PF01464"/>
    </source>
</evidence>
<dbReference type="CDD" id="cd13402">
    <property type="entry name" value="LT_TF-like"/>
    <property type="match status" value="1"/>
</dbReference>
<comment type="caution">
    <text evidence="6">The sequence shown here is derived from an EMBL/GenBank/DDBJ whole genome shotgun (WGS) entry which is preliminary data.</text>
</comment>
<dbReference type="Gene3D" id="1.20.120.20">
    <property type="entry name" value="Apolipoprotein"/>
    <property type="match status" value="1"/>
</dbReference>
<feature type="transmembrane region" description="Helical" evidence="3">
    <location>
        <begin position="590"/>
        <end position="608"/>
    </location>
</feature>
<feature type="transmembrane region" description="Helical" evidence="3">
    <location>
        <begin position="434"/>
        <end position="459"/>
    </location>
</feature>
<keyword evidence="9" id="KW-1185">Reference proteome</keyword>
<dbReference type="PANTHER" id="PTHR37813:SF1">
    <property type="entry name" value="FELS-2 PROPHAGE PROTEIN"/>
    <property type="match status" value="1"/>
</dbReference>
<accession>A0A166RDB4</accession>
<dbReference type="PATRIC" id="fig|1705578.3.peg.2327"/>
<evidence type="ECO:0000256" key="2">
    <source>
        <dbReference type="SAM" id="MobiDB-lite"/>
    </source>
</evidence>
<sequence>MEIFSLFGSILLKDNDTKNKLKDIDSTAQKTGNTFDSVFDKIEKGAASVTEKMDKIGEGFTKVGKKLTLGLTTPLAGVAGAAIKVGDDFETSMSQAAGALDKPMSQMGSLRELALKTGQDTQFSATEAANAITELAKGGLTEAQIKGGALKATMDLAASSGMELGNAANTVVQAMGAFGLSANDSAKAVNALAGAAAASSTDVEPLSQGLAQCAAQAHLAGWSIQDTTAVLGEFADAGVVGSDAGTSLKTMLQRLGAPTDDAAKEMSSLGINVWDSSGHMKNAAGIAQELQSKMGGLSDAQQQAAMNTIFGSDATRAASILMNDGVKGLEKYTKATNDQSAASRLAQSQMGDTSKSIEQMFGSLETAGIKIQQALAPAIISIANTVGDLATSFSNLSPTAQKVILILGGIVAAAGPLLLITGSILTAIGTVTGAIAVLSTGAAAATPAVAGLASIFGLFSNIFTKIPKVSFAGMFTGLTNGLSSAGSAISKFIFGPWALLGNGLKSLPGLIKNFSFGNVIEKALLPFKSIPALFGKIPGLFAGLKTVFTGFGATIIALGPKVLAAIKSMFSIQGIITGAKTALSLFTGPWGALILVIMAGVGAIIANWSKIQAFANKIFNGNLKQTFTQFKNFFVQIWDSIKNNAVAVWNYIGPTIIGAVNRIKVFWNQTWPLLKQLFVEVWDGMKIVLAPIITALYVIISTGLGVIKGAWSSAWNAIKDTLKLVWDTITGIIKVAWDIVSGVVKVGLDLLTGHWSKAWDDFKSIFYNVWKDLKTSVGNIAKDALNWGKDIINGIINGIKGGIKALGDAVGNVAETIWKYLHHSVPEEGLLSDDDTWMPDFMQSMADGITDNTEIVTDALEKLTQKIKSKAQIKAPAVTTPNTDSGQNASTSLSSGLSNNQDQAVNPLNTLGSKMSNVMGGLANKFTQNGQQLNTNLGKGIADNSGATLTPLNNLLTKVTAPINTFIQKAINHGQDTDTNLGNGITNNSGAVVGAANKVTNTVGSNLDKFSNESIKYGTQTDVSISNGVNNTASTVFTTINNLTNHIKTLLQTFASSCTSIGKEIVDSIGSGIKSDEDNLTNIVHELTQKVIDAFTGKQGFDIHSPSRRLFKIGAYAIQGLINGFSSLDVTNFFQNKIASMIGSASGISGSLVSWLTTALAITGQSMSWLPALEQVAMHESGGDPRSINLWDINAKEGHPSKGLMQLIDDNMRYALPGMDDIWNPIDNAVAAIRYMIARYGSIGNVPGVRALARGGSYVGYEKGTDNATKGTHPVAENGFEIVLNKALKWFSGGETVLNNKDSIKFISDLIAKIKDSINNFTASYLEGLSSNLTVPKLSFAGIPNTFVDIPSKESNTDESNSSEDKESQVQFIFKGNYCFMDKKSMDEFVQKVSNVISLNIKRRRK</sequence>
<keyword evidence="1" id="KW-1188">Viral release from host cell</keyword>
<proteinExistence type="predicted"/>
<feature type="domain" description="Phage tail tape measure protein" evidence="5">
    <location>
        <begin position="111"/>
        <end position="311"/>
    </location>
</feature>
<name>A0A166RDB4_9CLOT</name>
<evidence type="ECO:0000256" key="1">
    <source>
        <dbReference type="ARBA" id="ARBA00022612"/>
    </source>
</evidence>
<evidence type="ECO:0000313" key="8">
    <source>
        <dbReference type="Proteomes" id="UP000077384"/>
    </source>
</evidence>
<evidence type="ECO:0000256" key="3">
    <source>
        <dbReference type="SAM" id="Phobius"/>
    </source>
</evidence>
<dbReference type="RefSeq" id="WP_063602038.1">
    <property type="nucleotide sequence ID" value="NZ_LITQ01000030.1"/>
</dbReference>
<dbReference type="InterPro" id="IPR010090">
    <property type="entry name" value="Phage_tape_meas"/>
</dbReference>
<feature type="compositionally biased region" description="Polar residues" evidence="2">
    <location>
        <begin position="879"/>
        <end position="907"/>
    </location>
</feature>
<dbReference type="EMBL" id="LROR01000023">
    <property type="protein sequence ID" value="OBR97460.1"/>
    <property type="molecule type" value="Genomic_DNA"/>
</dbReference>
<keyword evidence="3" id="KW-1133">Transmembrane helix</keyword>
<gene>
    <name evidence="7" type="ORF">CLCOS_03160</name>
    <name evidence="6" type="ORF">WX73_02069</name>
</gene>
<keyword evidence="3" id="KW-0812">Transmembrane</keyword>
<dbReference type="InterPro" id="IPR008258">
    <property type="entry name" value="Transglycosylase_SLT_dom_1"/>
</dbReference>
<protein>
    <submittedName>
        <fullName evidence="6">Phage-related minor tail protein</fullName>
    </submittedName>
</protein>